<keyword evidence="1" id="KW-1133">Transmembrane helix</keyword>
<accession>A0A1I7ZYJ7</accession>
<keyword evidence="2" id="KW-1185">Reference proteome</keyword>
<sequence>MDDIPRIMIGIIHFLVALCGFLLLISISFIVISTRELRSVSSYRLLLQLNLAILVQVLVHMFTSIKTIFKLVFNTREEQLLGAIMNFSWMATMTLNFLLAIERLCIIVFSKSDRRRPITSIAVTVIAWLPASVVFAIDMSSYTGYVFSILDSNWVYLEGQWTGLAMRLEQAVTFSTLIGAFASYLVIFAHIAMYRTNSQSKVEFRILFISAISFLYIFGEECFYQFGSSLIPGRSVAMIVNGLFTAYPLFCQIIHLVFNSKLRTLIMLKSTCTTNITSVSFRS</sequence>
<feature type="transmembrane region" description="Helical" evidence="1">
    <location>
        <begin position="121"/>
        <end position="150"/>
    </location>
</feature>
<feature type="transmembrane region" description="Helical" evidence="1">
    <location>
        <begin position="6"/>
        <end position="33"/>
    </location>
</feature>
<feature type="transmembrane region" description="Helical" evidence="1">
    <location>
        <begin position="238"/>
        <end position="258"/>
    </location>
</feature>
<dbReference type="SUPFAM" id="SSF81321">
    <property type="entry name" value="Family A G protein-coupled receptor-like"/>
    <property type="match status" value="1"/>
</dbReference>
<reference evidence="3" key="1">
    <citation type="submission" date="2016-11" db="UniProtKB">
        <authorList>
            <consortium name="WormBaseParasite"/>
        </authorList>
    </citation>
    <scope>IDENTIFICATION</scope>
</reference>
<dbReference type="AlphaFoldDB" id="A0A1I7ZYJ7"/>
<feature type="transmembrane region" description="Helical" evidence="1">
    <location>
        <begin position="45"/>
        <end position="69"/>
    </location>
</feature>
<name>A0A1I7ZYJ7_9BILA</name>
<keyword evidence="1" id="KW-0472">Membrane</keyword>
<proteinExistence type="predicted"/>
<organism evidence="2 3">
    <name type="scientific">Steinernema glaseri</name>
    <dbReference type="NCBI Taxonomy" id="37863"/>
    <lineage>
        <taxon>Eukaryota</taxon>
        <taxon>Metazoa</taxon>
        <taxon>Ecdysozoa</taxon>
        <taxon>Nematoda</taxon>
        <taxon>Chromadorea</taxon>
        <taxon>Rhabditida</taxon>
        <taxon>Tylenchina</taxon>
        <taxon>Panagrolaimomorpha</taxon>
        <taxon>Strongyloidoidea</taxon>
        <taxon>Steinernematidae</taxon>
        <taxon>Steinernema</taxon>
    </lineage>
</organism>
<feature type="transmembrane region" description="Helical" evidence="1">
    <location>
        <begin position="206"/>
        <end position="226"/>
    </location>
</feature>
<dbReference type="WBParaSite" id="L893_g30879.t1">
    <property type="protein sequence ID" value="L893_g30879.t1"/>
    <property type="gene ID" value="L893_g30879"/>
</dbReference>
<keyword evidence="1" id="KW-0812">Transmembrane</keyword>
<evidence type="ECO:0000313" key="2">
    <source>
        <dbReference type="Proteomes" id="UP000095287"/>
    </source>
</evidence>
<feature type="transmembrane region" description="Helical" evidence="1">
    <location>
        <begin position="89"/>
        <end position="109"/>
    </location>
</feature>
<dbReference type="Gene3D" id="1.20.1070.10">
    <property type="entry name" value="Rhodopsin 7-helix transmembrane proteins"/>
    <property type="match status" value="1"/>
</dbReference>
<protein>
    <submittedName>
        <fullName evidence="3">Serpentine receptor class gamma</fullName>
    </submittedName>
</protein>
<feature type="transmembrane region" description="Helical" evidence="1">
    <location>
        <begin position="170"/>
        <end position="194"/>
    </location>
</feature>
<evidence type="ECO:0000313" key="3">
    <source>
        <dbReference type="WBParaSite" id="L893_g30879.t1"/>
    </source>
</evidence>
<dbReference type="Proteomes" id="UP000095287">
    <property type="component" value="Unplaced"/>
</dbReference>
<evidence type="ECO:0000256" key="1">
    <source>
        <dbReference type="SAM" id="Phobius"/>
    </source>
</evidence>